<comment type="caution">
    <text evidence="2">The sequence shown here is derived from an EMBL/GenBank/DDBJ whole genome shotgun (WGS) entry which is preliminary data.</text>
</comment>
<keyword evidence="1" id="KW-1133">Transmembrane helix</keyword>
<dbReference type="EMBL" id="JAWHQM010000002">
    <property type="protein sequence ID" value="KAK5625835.1"/>
    <property type="molecule type" value="Genomic_DNA"/>
</dbReference>
<dbReference type="Proteomes" id="UP001305414">
    <property type="component" value="Unassembled WGS sequence"/>
</dbReference>
<feature type="transmembrane region" description="Helical" evidence="1">
    <location>
        <begin position="281"/>
        <end position="303"/>
    </location>
</feature>
<keyword evidence="1" id="KW-0472">Membrane</keyword>
<gene>
    <name evidence="2" type="ORF">RRF57_001551</name>
</gene>
<dbReference type="Gene3D" id="3.40.50.300">
    <property type="entry name" value="P-loop containing nucleotide triphosphate hydrolases"/>
    <property type="match status" value="1"/>
</dbReference>
<name>A0AAN7YV01_9PEZI</name>
<protein>
    <submittedName>
        <fullName evidence="2">Uncharacterized protein</fullName>
    </submittedName>
</protein>
<keyword evidence="1" id="KW-0812">Transmembrane</keyword>
<organism evidence="2 3">
    <name type="scientific">Xylaria bambusicola</name>
    <dbReference type="NCBI Taxonomy" id="326684"/>
    <lineage>
        <taxon>Eukaryota</taxon>
        <taxon>Fungi</taxon>
        <taxon>Dikarya</taxon>
        <taxon>Ascomycota</taxon>
        <taxon>Pezizomycotina</taxon>
        <taxon>Sordariomycetes</taxon>
        <taxon>Xylariomycetidae</taxon>
        <taxon>Xylariales</taxon>
        <taxon>Xylariaceae</taxon>
        <taxon>Xylaria</taxon>
    </lineage>
</organism>
<feature type="transmembrane region" description="Helical" evidence="1">
    <location>
        <begin position="24"/>
        <end position="43"/>
    </location>
</feature>
<sequence>MALMAELFCHAKMLASSFSPMPKYFMAASFFAAVAYHAVYFIINWPIVKMRYLDDDHEALAANPHRRMKMRNHFAAESSSVRMARLPSYDAHEESVLWPERSQLVIDALGEEDKQVRQKILHKLFDGYAATCGAAFTADLMDMYPDAKIILNQRADGMAWGKSVDDSLMFFSSWFYRIATLLSRTDRLHVQMHLAAFNKLSRRHLGIGRPRTPEMYRIMYEEYNKFVRDEAQKRGRDVLEWQPRDGWAPICELLGKPMPPASIPFPHCNDKQSMKKVKLILSMRGLCYWALLCVGVWVAIRLVPHFRRFSLLR</sequence>
<dbReference type="PANTHER" id="PTHR36978">
    <property type="entry name" value="P-LOOP CONTAINING NUCLEOTIDE TRIPHOSPHATE HYDROLASE"/>
    <property type="match status" value="1"/>
</dbReference>
<dbReference type="InterPro" id="IPR040632">
    <property type="entry name" value="Sulfotransfer_4"/>
</dbReference>
<dbReference type="AlphaFoldDB" id="A0AAN7YV01"/>
<dbReference type="SUPFAM" id="SSF52540">
    <property type="entry name" value="P-loop containing nucleoside triphosphate hydrolases"/>
    <property type="match status" value="1"/>
</dbReference>
<reference evidence="2 3" key="1">
    <citation type="submission" date="2023-10" db="EMBL/GenBank/DDBJ databases">
        <title>Draft genome sequence of Xylaria bambusicola isolate GMP-LS, the root and basal stem rot pathogen of sugarcane in Indonesia.</title>
        <authorList>
            <person name="Selvaraj P."/>
            <person name="Muralishankar V."/>
            <person name="Muruganantham S."/>
            <person name="Sp S."/>
            <person name="Haryani S."/>
            <person name="Lau K.J.X."/>
            <person name="Naqvi N.I."/>
        </authorList>
    </citation>
    <scope>NUCLEOTIDE SEQUENCE [LARGE SCALE GENOMIC DNA]</scope>
    <source>
        <strain evidence="2">GMP-LS</strain>
    </source>
</reference>
<dbReference type="InterPro" id="IPR027417">
    <property type="entry name" value="P-loop_NTPase"/>
</dbReference>
<evidence type="ECO:0000313" key="2">
    <source>
        <dbReference type="EMBL" id="KAK5625835.1"/>
    </source>
</evidence>
<evidence type="ECO:0000256" key="1">
    <source>
        <dbReference type="SAM" id="Phobius"/>
    </source>
</evidence>
<evidence type="ECO:0000313" key="3">
    <source>
        <dbReference type="Proteomes" id="UP001305414"/>
    </source>
</evidence>
<keyword evidence="3" id="KW-1185">Reference proteome</keyword>
<accession>A0AAN7YV01</accession>
<dbReference type="Pfam" id="PF17784">
    <property type="entry name" value="Sulfotransfer_4"/>
    <property type="match status" value="1"/>
</dbReference>
<proteinExistence type="predicted"/>
<dbReference type="PANTHER" id="PTHR36978:SF3">
    <property type="entry name" value="P-LOOP CONTAINING NUCLEOSIDE TRIPHOSPHATE HYDROLASE PROTEIN"/>
    <property type="match status" value="1"/>
</dbReference>